<sequence length="119" mass="13046">MTPAICPNRYSLVDRDTITDACTGPQNYPDRVWQKQCPGDLAPRSHIASVKGDEQIAREVTSQTPSGGDPHQERSTNARAEENRSDHTSFPYPSPGPAVTLICQMQIDSDAFKQIHAAP</sequence>
<gene>
    <name evidence="2" type="ORF">ACFOYW_08140</name>
</gene>
<keyword evidence="3" id="KW-1185">Reference proteome</keyword>
<name>A0ABV8Q4J2_9MICO</name>
<organism evidence="2 3">
    <name type="scientific">Gryllotalpicola reticulitermitis</name>
    <dbReference type="NCBI Taxonomy" id="1184153"/>
    <lineage>
        <taxon>Bacteria</taxon>
        <taxon>Bacillati</taxon>
        <taxon>Actinomycetota</taxon>
        <taxon>Actinomycetes</taxon>
        <taxon>Micrococcales</taxon>
        <taxon>Microbacteriaceae</taxon>
        <taxon>Gryllotalpicola</taxon>
    </lineage>
</organism>
<proteinExistence type="predicted"/>
<dbReference type="EMBL" id="JBHSCN010000005">
    <property type="protein sequence ID" value="MFC4243341.1"/>
    <property type="molecule type" value="Genomic_DNA"/>
</dbReference>
<feature type="compositionally biased region" description="Basic and acidic residues" evidence="1">
    <location>
        <begin position="70"/>
        <end position="87"/>
    </location>
</feature>
<reference evidence="3" key="1">
    <citation type="journal article" date="2019" name="Int. J. Syst. Evol. Microbiol.">
        <title>The Global Catalogue of Microorganisms (GCM) 10K type strain sequencing project: providing services to taxonomists for standard genome sequencing and annotation.</title>
        <authorList>
            <consortium name="The Broad Institute Genomics Platform"/>
            <consortium name="The Broad Institute Genome Sequencing Center for Infectious Disease"/>
            <person name="Wu L."/>
            <person name="Ma J."/>
        </authorList>
    </citation>
    <scope>NUCLEOTIDE SEQUENCE [LARGE SCALE GENOMIC DNA]</scope>
    <source>
        <strain evidence="3">CGMCC 1.10363</strain>
    </source>
</reference>
<evidence type="ECO:0000256" key="1">
    <source>
        <dbReference type="SAM" id="MobiDB-lite"/>
    </source>
</evidence>
<comment type="caution">
    <text evidence="2">The sequence shown here is derived from an EMBL/GenBank/DDBJ whole genome shotgun (WGS) entry which is preliminary data.</text>
</comment>
<accession>A0ABV8Q4J2</accession>
<protein>
    <submittedName>
        <fullName evidence="2">Uncharacterized protein</fullName>
    </submittedName>
</protein>
<evidence type="ECO:0000313" key="2">
    <source>
        <dbReference type="EMBL" id="MFC4243341.1"/>
    </source>
</evidence>
<evidence type="ECO:0000313" key="3">
    <source>
        <dbReference type="Proteomes" id="UP001595900"/>
    </source>
</evidence>
<dbReference type="RefSeq" id="WP_390229675.1">
    <property type="nucleotide sequence ID" value="NZ_JBHSCN010000005.1"/>
</dbReference>
<feature type="region of interest" description="Disordered" evidence="1">
    <location>
        <begin position="39"/>
        <end position="98"/>
    </location>
</feature>
<dbReference type="Proteomes" id="UP001595900">
    <property type="component" value="Unassembled WGS sequence"/>
</dbReference>